<protein>
    <submittedName>
        <fullName evidence="1">Uncharacterized protein</fullName>
    </submittedName>
</protein>
<sequence>MIEGRSLAVDISNSCINPNKVANFIPLTGLHLRASIATRYRALSKSTVSLFKNTRSTSPPASNPRPPRPLLFSQLWSSHLLWIFWRSLFSESWRIAVERSTASGESL</sequence>
<dbReference type="Proteomes" id="UP001497516">
    <property type="component" value="Chromosome 1"/>
</dbReference>
<keyword evidence="2" id="KW-1185">Reference proteome</keyword>
<evidence type="ECO:0000313" key="1">
    <source>
        <dbReference type="EMBL" id="CAL1356249.1"/>
    </source>
</evidence>
<dbReference type="AlphaFoldDB" id="A0AAV2CJR9"/>
<proteinExistence type="predicted"/>
<accession>A0AAV2CJR9</accession>
<organism evidence="1 2">
    <name type="scientific">Linum trigynum</name>
    <dbReference type="NCBI Taxonomy" id="586398"/>
    <lineage>
        <taxon>Eukaryota</taxon>
        <taxon>Viridiplantae</taxon>
        <taxon>Streptophyta</taxon>
        <taxon>Embryophyta</taxon>
        <taxon>Tracheophyta</taxon>
        <taxon>Spermatophyta</taxon>
        <taxon>Magnoliopsida</taxon>
        <taxon>eudicotyledons</taxon>
        <taxon>Gunneridae</taxon>
        <taxon>Pentapetalae</taxon>
        <taxon>rosids</taxon>
        <taxon>fabids</taxon>
        <taxon>Malpighiales</taxon>
        <taxon>Linaceae</taxon>
        <taxon>Linum</taxon>
    </lineage>
</organism>
<name>A0AAV2CJR9_9ROSI</name>
<evidence type="ECO:0000313" key="2">
    <source>
        <dbReference type="Proteomes" id="UP001497516"/>
    </source>
</evidence>
<dbReference type="EMBL" id="OZ034813">
    <property type="protein sequence ID" value="CAL1356249.1"/>
    <property type="molecule type" value="Genomic_DNA"/>
</dbReference>
<reference evidence="1 2" key="1">
    <citation type="submission" date="2024-04" db="EMBL/GenBank/DDBJ databases">
        <authorList>
            <person name="Fracassetti M."/>
        </authorList>
    </citation>
    <scope>NUCLEOTIDE SEQUENCE [LARGE SCALE GENOMIC DNA]</scope>
</reference>
<gene>
    <name evidence="1" type="ORF">LTRI10_LOCUS3961</name>
</gene>